<dbReference type="GO" id="GO:0006874">
    <property type="term" value="P:intracellular calcium ion homeostasis"/>
    <property type="evidence" value="ECO:0007669"/>
    <property type="project" value="TreeGrafter"/>
</dbReference>
<feature type="transmembrane region" description="Helical" evidence="2">
    <location>
        <begin position="164"/>
        <end position="182"/>
    </location>
</feature>
<feature type="transmembrane region" description="Helical" evidence="2">
    <location>
        <begin position="129"/>
        <end position="152"/>
    </location>
</feature>
<keyword evidence="2" id="KW-1133">Transmembrane helix</keyword>
<feature type="transmembrane region" description="Helical" evidence="2">
    <location>
        <begin position="438"/>
        <end position="458"/>
    </location>
</feature>
<keyword evidence="2" id="KW-0472">Membrane</keyword>
<gene>
    <name evidence="4" type="primary">LOC101899828</name>
</gene>
<feature type="transmembrane region" description="Helical" evidence="2">
    <location>
        <begin position="234"/>
        <end position="253"/>
    </location>
</feature>
<keyword evidence="2" id="KW-0812">Transmembrane</keyword>
<dbReference type="OrthoDB" id="8023723at2759"/>
<dbReference type="GO" id="GO:0016020">
    <property type="term" value="C:membrane"/>
    <property type="evidence" value="ECO:0007669"/>
    <property type="project" value="TreeGrafter"/>
</dbReference>
<feature type="transmembrane region" description="Helical" evidence="2">
    <location>
        <begin position="85"/>
        <end position="108"/>
    </location>
</feature>
<dbReference type="GO" id="GO:0005432">
    <property type="term" value="F:calcium:sodium antiporter activity"/>
    <property type="evidence" value="ECO:0007669"/>
    <property type="project" value="TreeGrafter"/>
</dbReference>
<reference evidence="4" key="1">
    <citation type="submission" date="2025-08" db="UniProtKB">
        <authorList>
            <consortium name="RefSeq"/>
        </authorList>
    </citation>
    <scope>IDENTIFICATION</scope>
    <source>
        <strain evidence="4">Aabys</strain>
        <tissue evidence="4">Whole body</tissue>
    </source>
</reference>
<dbReference type="VEuPathDB" id="VectorBase:MDOMA2_017505"/>
<keyword evidence="3" id="KW-1185">Reference proteome</keyword>
<evidence type="ECO:0000313" key="3">
    <source>
        <dbReference type="Proteomes" id="UP001652621"/>
    </source>
</evidence>
<dbReference type="GeneID" id="101899828"/>
<dbReference type="PANTHER" id="PTHR12266:SF0">
    <property type="entry name" value="MITOCHONDRIAL SODIUM_CALCIUM EXCHANGER PROTEIN"/>
    <property type="match status" value="1"/>
</dbReference>
<evidence type="ECO:0000313" key="4">
    <source>
        <dbReference type="RefSeq" id="XP_019894948.1"/>
    </source>
</evidence>
<sequence>MFENFSLQTNRSIELIFRNWTRRKRHYDFVGNIEEEENCYRPQDYNENITDACQFVKTTPSCSGVVSLINYLYIFECILHWDASLLWGLPAMTLAVFILLLYAISLYVNARYFLLPNSIALAKYLNIPSYDFGCLVLGILFTLPCALCMIFACFEYNRSDSLLHAMTFGKIFTCWVMGLGLLSYRGGFRFKGRIFLRDMLFLTLGWVYLYAAVFNEMLNENQEEYLKAEPTIHIHAYISIVIYMLYIICRVFSLRRYFRKPNIVEEVDILSTSIESIESDSYPDLLYNEIDLSVQPWQQFWNCINPMKALGSHSILSKILLSPFYILLALLIPVVNPERHLAGWCKAISCGSCLIFPLLLFTLDLDSYTMFSLLILGISVTLLIIFLTHSQRIPTNHELLSLWGLVMGFMLFNIVDLEICCILWQFLNYFFDMDNDDILILAFPFSYVFVEGIFVVTLMENDYREMALGFVMGSVLFIAYSALPVMLFSVCFGTNHVYSLTDNTTTAFYFMAIVECVTIFGFSLSGYELRPSFSVFLGTVAFIFALFMILENEQVIHAYGTMHSRTVFVDVMHNQWA</sequence>
<feature type="transmembrane region" description="Helical" evidence="2">
    <location>
        <begin position="506"/>
        <end position="527"/>
    </location>
</feature>
<feature type="transmembrane region" description="Helical" evidence="2">
    <location>
        <begin position="470"/>
        <end position="494"/>
    </location>
</feature>
<organism evidence="3 4">
    <name type="scientific">Musca domestica</name>
    <name type="common">House fly</name>
    <dbReference type="NCBI Taxonomy" id="7370"/>
    <lineage>
        <taxon>Eukaryota</taxon>
        <taxon>Metazoa</taxon>
        <taxon>Ecdysozoa</taxon>
        <taxon>Arthropoda</taxon>
        <taxon>Hexapoda</taxon>
        <taxon>Insecta</taxon>
        <taxon>Pterygota</taxon>
        <taxon>Neoptera</taxon>
        <taxon>Endopterygota</taxon>
        <taxon>Diptera</taxon>
        <taxon>Brachycera</taxon>
        <taxon>Muscomorpha</taxon>
        <taxon>Muscoidea</taxon>
        <taxon>Muscidae</taxon>
        <taxon>Musca</taxon>
    </lineage>
</organism>
<dbReference type="Proteomes" id="UP001652621">
    <property type="component" value="Unplaced"/>
</dbReference>
<dbReference type="PANTHER" id="PTHR12266">
    <property type="entry name" value="NA+/CA2+ K+ INDEPENDENT EXCHANGER"/>
    <property type="match status" value="1"/>
</dbReference>
<feature type="transmembrane region" description="Helical" evidence="2">
    <location>
        <begin position="315"/>
        <end position="335"/>
    </location>
</feature>
<feature type="transmembrane region" description="Helical" evidence="2">
    <location>
        <begin position="368"/>
        <end position="388"/>
    </location>
</feature>
<accession>A0A9J7IG10</accession>
<dbReference type="AlphaFoldDB" id="A0A9J7IG10"/>
<keyword evidence="1" id="KW-0813">Transport</keyword>
<protein>
    <submittedName>
        <fullName evidence="4">Mitochondrial sodium/calcium exchanger protein isoform X1</fullName>
    </submittedName>
</protein>
<evidence type="ECO:0000256" key="2">
    <source>
        <dbReference type="SAM" id="Phobius"/>
    </source>
</evidence>
<feature type="transmembrane region" description="Helical" evidence="2">
    <location>
        <begin position="400"/>
        <end position="426"/>
    </location>
</feature>
<evidence type="ECO:0000256" key="1">
    <source>
        <dbReference type="ARBA" id="ARBA00022448"/>
    </source>
</evidence>
<feature type="transmembrane region" description="Helical" evidence="2">
    <location>
        <begin position="194"/>
        <end position="214"/>
    </location>
</feature>
<proteinExistence type="predicted"/>
<name>A0A9J7IG10_MUSDO</name>
<dbReference type="RefSeq" id="XP_019894948.1">
    <property type="nucleotide sequence ID" value="XM_020039389.2"/>
</dbReference>
<dbReference type="InterPro" id="IPR051359">
    <property type="entry name" value="CaCA_antiporter"/>
</dbReference>
<feature type="transmembrane region" description="Helical" evidence="2">
    <location>
        <begin position="533"/>
        <end position="550"/>
    </location>
</feature>